<protein>
    <recommendedName>
        <fullName evidence="3">DUF4399 domain-containing protein</fullName>
    </recommendedName>
</protein>
<dbReference type="Pfam" id="PF19625">
    <property type="entry name" value="DUF6130"/>
    <property type="match status" value="1"/>
</dbReference>
<dbReference type="EMBL" id="QBML01000027">
    <property type="protein sequence ID" value="PZO37925.1"/>
    <property type="molecule type" value="Genomic_DNA"/>
</dbReference>
<sequence length="137" mass="14949">MTERTSFTTSISAQSSTDIGVPSPLIEIEHEASPKLIVDPPLPEPLAQGRVFIQYRTENLRLLPVFGKGALGVSPRIGHIHITVDDAPWHFIDASGETIVLVGLEPGSHKVLIELADPTHKVITSRTVMFTLPEPKQ</sequence>
<gene>
    <name evidence="1" type="ORF">DCF19_17855</name>
</gene>
<reference evidence="1 2" key="2">
    <citation type="submission" date="2018-06" db="EMBL/GenBank/DDBJ databases">
        <title>Metagenomic assembly of (sub)arctic Cyanobacteria and their associated microbiome from non-axenic cultures.</title>
        <authorList>
            <person name="Baurain D."/>
        </authorList>
    </citation>
    <scope>NUCLEOTIDE SEQUENCE [LARGE SCALE GENOMIC DNA]</scope>
    <source>
        <strain evidence="1">ULC066bin1</strain>
    </source>
</reference>
<evidence type="ECO:0000313" key="2">
    <source>
        <dbReference type="Proteomes" id="UP000249467"/>
    </source>
</evidence>
<evidence type="ECO:0000313" key="1">
    <source>
        <dbReference type="EMBL" id="PZO37925.1"/>
    </source>
</evidence>
<name>A0A2W4XTG3_9CYAN</name>
<evidence type="ECO:0008006" key="3">
    <source>
        <dbReference type="Google" id="ProtNLM"/>
    </source>
</evidence>
<organism evidence="1 2">
    <name type="scientific">Pseudanabaena frigida</name>
    <dbReference type="NCBI Taxonomy" id="945775"/>
    <lineage>
        <taxon>Bacteria</taxon>
        <taxon>Bacillati</taxon>
        <taxon>Cyanobacteriota</taxon>
        <taxon>Cyanophyceae</taxon>
        <taxon>Pseudanabaenales</taxon>
        <taxon>Pseudanabaenaceae</taxon>
        <taxon>Pseudanabaena</taxon>
    </lineage>
</organism>
<accession>A0A2W4XTG3</accession>
<dbReference type="Proteomes" id="UP000249467">
    <property type="component" value="Unassembled WGS sequence"/>
</dbReference>
<reference evidence="1 2" key="1">
    <citation type="submission" date="2018-04" db="EMBL/GenBank/DDBJ databases">
        <authorList>
            <person name="Go L.Y."/>
            <person name="Mitchell J.A."/>
        </authorList>
    </citation>
    <scope>NUCLEOTIDE SEQUENCE [LARGE SCALE GENOMIC DNA]</scope>
    <source>
        <strain evidence="1">ULC066bin1</strain>
    </source>
</reference>
<dbReference type="InterPro" id="IPR046133">
    <property type="entry name" value="DUF6130"/>
</dbReference>
<dbReference type="AlphaFoldDB" id="A0A2W4XTG3"/>
<proteinExistence type="predicted"/>
<comment type="caution">
    <text evidence="1">The sequence shown here is derived from an EMBL/GenBank/DDBJ whole genome shotgun (WGS) entry which is preliminary data.</text>
</comment>